<evidence type="ECO:0000313" key="3">
    <source>
        <dbReference type="Proteomes" id="UP000541444"/>
    </source>
</evidence>
<dbReference type="EMBL" id="JACGCM010001763">
    <property type="protein sequence ID" value="KAF6150084.1"/>
    <property type="molecule type" value="Genomic_DNA"/>
</dbReference>
<comment type="caution">
    <text evidence="2">The sequence shown here is derived from an EMBL/GenBank/DDBJ whole genome shotgun (WGS) entry which is preliminary data.</text>
</comment>
<evidence type="ECO:0000256" key="1">
    <source>
        <dbReference type="SAM" id="MobiDB-lite"/>
    </source>
</evidence>
<dbReference type="Proteomes" id="UP000541444">
    <property type="component" value="Unassembled WGS sequence"/>
</dbReference>
<proteinExistence type="predicted"/>
<gene>
    <name evidence="2" type="ORF">GIB67_002866</name>
</gene>
<reference evidence="2 3" key="1">
    <citation type="journal article" date="2020" name="IScience">
        <title>Genome Sequencing of the Endangered Kingdonia uniflora (Circaeasteraceae, Ranunculales) Reveals Potential Mechanisms of Evolutionary Specialization.</title>
        <authorList>
            <person name="Sun Y."/>
            <person name="Deng T."/>
            <person name="Zhang A."/>
            <person name="Moore M.J."/>
            <person name="Landis J.B."/>
            <person name="Lin N."/>
            <person name="Zhang H."/>
            <person name="Zhang X."/>
            <person name="Huang J."/>
            <person name="Zhang X."/>
            <person name="Sun H."/>
            <person name="Wang H."/>
        </authorList>
    </citation>
    <scope>NUCLEOTIDE SEQUENCE [LARGE SCALE GENOMIC DNA]</scope>
    <source>
        <strain evidence="2">TB1705</strain>
        <tissue evidence="2">Leaf</tissue>
    </source>
</reference>
<dbReference type="AlphaFoldDB" id="A0A7J7M5N2"/>
<feature type="compositionally biased region" description="Basic and acidic residues" evidence="1">
    <location>
        <begin position="143"/>
        <end position="157"/>
    </location>
</feature>
<evidence type="ECO:0000313" key="2">
    <source>
        <dbReference type="EMBL" id="KAF6150084.1"/>
    </source>
</evidence>
<name>A0A7J7M5N2_9MAGN</name>
<accession>A0A7J7M5N2</accession>
<keyword evidence="3" id="KW-1185">Reference proteome</keyword>
<protein>
    <submittedName>
        <fullName evidence="2">Uncharacterized protein</fullName>
    </submittedName>
</protein>
<feature type="compositionally biased region" description="Low complexity" evidence="1">
    <location>
        <begin position="175"/>
        <end position="197"/>
    </location>
</feature>
<feature type="region of interest" description="Disordered" evidence="1">
    <location>
        <begin position="139"/>
        <end position="225"/>
    </location>
</feature>
<sequence>MVQTRQSSGAQPKSSRQPDWVAELRASLIIKTEKQSQLERQLLEDRELREKESDRERQARVLETKKQEAQILSFQTALKELQSSQQPPALRERETVPIISRVSVHEKLGAHEVNSTNIFRIHYEDPPAPIVSIHLEQEAQTDINRDRRPSKQPEEALRPPYQAPLPECMSEETDNSNNSSSSGSSSGSGSSSSSNNSYPLALYLSGTHEPAYQGNHRSNGFKREG</sequence>
<organism evidence="2 3">
    <name type="scientific">Kingdonia uniflora</name>
    <dbReference type="NCBI Taxonomy" id="39325"/>
    <lineage>
        <taxon>Eukaryota</taxon>
        <taxon>Viridiplantae</taxon>
        <taxon>Streptophyta</taxon>
        <taxon>Embryophyta</taxon>
        <taxon>Tracheophyta</taxon>
        <taxon>Spermatophyta</taxon>
        <taxon>Magnoliopsida</taxon>
        <taxon>Ranunculales</taxon>
        <taxon>Circaeasteraceae</taxon>
        <taxon>Kingdonia</taxon>
    </lineage>
</organism>